<dbReference type="GO" id="GO:1990116">
    <property type="term" value="P:ribosome-associated ubiquitin-dependent protein catabolic process"/>
    <property type="evidence" value="ECO:0007669"/>
    <property type="project" value="TreeGrafter"/>
</dbReference>
<dbReference type="OrthoDB" id="2187858at2759"/>
<dbReference type="InterPro" id="IPR008532">
    <property type="entry name" value="NFACT_RNA-bd"/>
</dbReference>
<dbReference type="PANTHER" id="PTHR15239:SF6">
    <property type="entry name" value="RIBOSOME QUALITY CONTROL COMPLEX SUBUNIT NEMF"/>
    <property type="match status" value="1"/>
</dbReference>
<dbReference type="InterPro" id="IPR051608">
    <property type="entry name" value="RQC_Subunit_NEMF"/>
</dbReference>
<organism evidence="2 3">
    <name type="scientific">Pseudoloma neurophilia</name>
    <dbReference type="NCBI Taxonomy" id="146866"/>
    <lineage>
        <taxon>Eukaryota</taxon>
        <taxon>Fungi</taxon>
        <taxon>Fungi incertae sedis</taxon>
        <taxon>Microsporidia</taxon>
        <taxon>Pseudoloma</taxon>
    </lineage>
</organism>
<evidence type="ECO:0000313" key="3">
    <source>
        <dbReference type="Proteomes" id="UP000051530"/>
    </source>
</evidence>
<comment type="caution">
    <text evidence="2">The sequence shown here is derived from an EMBL/GenBank/DDBJ whole genome shotgun (WGS) entry which is preliminary data.</text>
</comment>
<reference evidence="2 3" key="1">
    <citation type="submission" date="2015-07" db="EMBL/GenBank/DDBJ databases">
        <title>The genome of Pseudoloma neurophilia, a relevant intracellular parasite of the zebrafish.</title>
        <authorList>
            <person name="Ndikumana S."/>
            <person name="Pelin A."/>
            <person name="Sanders J."/>
            <person name="Corradi N."/>
        </authorList>
    </citation>
    <scope>NUCLEOTIDE SEQUENCE [LARGE SCALE GENOMIC DNA]</scope>
    <source>
        <strain evidence="2 3">MK1</strain>
    </source>
</reference>
<name>A0A0R0LXF1_9MICR</name>
<dbReference type="Proteomes" id="UP000051530">
    <property type="component" value="Unassembled WGS sequence"/>
</dbReference>
<feature type="domain" description="NFACT RNA-binding" evidence="1">
    <location>
        <begin position="169"/>
        <end position="215"/>
    </location>
</feature>
<dbReference type="EMBL" id="LGUB01001377">
    <property type="protein sequence ID" value="KRH91935.1"/>
    <property type="molecule type" value="Genomic_DNA"/>
</dbReference>
<sequence length="229" mass="26824">DKIKQAQLIYIQQLIREKDYFFEIGKIIEIDQQLSEIFKLLNYVIDEKIDWQLFEQQVMTGETMARIKNVDFKNHTVTVKFPDLIVDENIVKSKKEAKKSSSLSNTIILNYRQSIFKNANHFYQLSKSKNEKIEKIENNLDIILSKIKEKGIKKKLDTKPKRPIFWFEKYHFTITRDNLIVLGGKNAQQNDILAKNDFKFFFHADVHGGSGCTVNGEKISLFNSKNLND</sequence>
<dbReference type="GO" id="GO:0000049">
    <property type="term" value="F:tRNA binding"/>
    <property type="evidence" value="ECO:0007669"/>
    <property type="project" value="TreeGrafter"/>
</dbReference>
<dbReference type="Pfam" id="PF05670">
    <property type="entry name" value="NFACT-R_1"/>
    <property type="match status" value="1"/>
</dbReference>
<dbReference type="VEuPathDB" id="MicrosporidiaDB:M153_176750001"/>
<evidence type="ECO:0000313" key="2">
    <source>
        <dbReference type="EMBL" id="KRH91935.1"/>
    </source>
</evidence>
<proteinExistence type="predicted"/>
<dbReference type="AlphaFoldDB" id="A0A0R0LXF1"/>
<protein>
    <submittedName>
        <fullName evidence="2">Putative RNA-binding protein</fullName>
    </submittedName>
</protein>
<gene>
    <name evidence="2" type="ORF">M153_176750001</name>
</gene>
<keyword evidence="3" id="KW-1185">Reference proteome</keyword>
<dbReference type="GO" id="GO:0072344">
    <property type="term" value="P:rescue of stalled ribosome"/>
    <property type="evidence" value="ECO:0007669"/>
    <property type="project" value="TreeGrafter"/>
</dbReference>
<dbReference type="GO" id="GO:1990112">
    <property type="term" value="C:RQC complex"/>
    <property type="evidence" value="ECO:0007669"/>
    <property type="project" value="TreeGrafter"/>
</dbReference>
<dbReference type="PANTHER" id="PTHR15239">
    <property type="entry name" value="NUCLEAR EXPORT MEDIATOR FACTOR NEMF"/>
    <property type="match status" value="1"/>
</dbReference>
<accession>A0A0R0LXF1</accession>
<feature type="non-terminal residue" evidence="2">
    <location>
        <position position="229"/>
    </location>
</feature>
<evidence type="ECO:0000259" key="1">
    <source>
        <dbReference type="Pfam" id="PF05670"/>
    </source>
</evidence>
<feature type="non-terminal residue" evidence="2">
    <location>
        <position position="1"/>
    </location>
</feature>
<dbReference type="GO" id="GO:0043023">
    <property type="term" value="F:ribosomal large subunit binding"/>
    <property type="evidence" value="ECO:0007669"/>
    <property type="project" value="TreeGrafter"/>
</dbReference>